<dbReference type="Proteomes" id="UP000830198">
    <property type="component" value="Chromosome"/>
</dbReference>
<keyword evidence="4 5" id="KW-0119">Carbohydrate metabolism</keyword>
<feature type="domain" description="Amidohydrolase-related" evidence="6">
    <location>
        <begin position="87"/>
        <end position="358"/>
    </location>
</feature>
<comment type="similarity">
    <text evidence="1 5">Belongs to the metallo-dependent hydrolases superfamily. NagA family.</text>
</comment>
<evidence type="ECO:0000256" key="4">
    <source>
        <dbReference type="ARBA" id="ARBA00023277"/>
    </source>
</evidence>
<protein>
    <submittedName>
        <fullName evidence="7">N-acetylglucosamine-6-phosphate deacetylase</fullName>
        <ecNumber evidence="7">3.5.1.25</ecNumber>
    </submittedName>
</protein>
<dbReference type="PANTHER" id="PTHR11113">
    <property type="entry name" value="N-ACETYLGLUCOSAMINE-6-PHOSPHATE DEACETYLASE"/>
    <property type="match status" value="1"/>
</dbReference>
<dbReference type="PIRSF" id="PIRSF038994">
    <property type="entry name" value="NagA"/>
    <property type="match status" value="1"/>
</dbReference>
<evidence type="ECO:0000256" key="3">
    <source>
        <dbReference type="ARBA" id="ARBA00022801"/>
    </source>
</evidence>
<reference evidence="7 8" key="1">
    <citation type="submission" date="2022-04" db="EMBL/GenBank/DDBJ databases">
        <title>The arsenic-methylating capacity of Chitinophaga filiformis YT5 during chitin decomposition.</title>
        <authorList>
            <person name="Chen G."/>
            <person name="Liang Y."/>
        </authorList>
    </citation>
    <scope>NUCLEOTIDE SEQUENCE [LARGE SCALE GENOMIC DNA]</scope>
    <source>
        <strain evidence="7 8">YT5</strain>
    </source>
</reference>
<dbReference type="SUPFAM" id="SSF51338">
    <property type="entry name" value="Composite domain of metallo-dependent hydrolases"/>
    <property type="match status" value="1"/>
</dbReference>
<keyword evidence="2" id="KW-0479">Metal-binding</keyword>
<dbReference type="Pfam" id="PF01979">
    <property type="entry name" value="Amidohydro_1"/>
    <property type="match status" value="1"/>
</dbReference>
<evidence type="ECO:0000259" key="6">
    <source>
        <dbReference type="Pfam" id="PF01979"/>
    </source>
</evidence>
<dbReference type="SUPFAM" id="SSF51556">
    <property type="entry name" value="Metallo-dependent hydrolases"/>
    <property type="match status" value="1"/>
</dbReference>
<dbReference type="Gene3D" id="2.30.40.10">
    <property type="entry name" value="Urease, subunit C, domain 1"/>
    <property type="match status" value="1"/>
</dbReference>
<organism evidence="7 8">
    <name type="scientific">Chitinophaga filiformis</name>
    <name type="common">Myxococcus filiformis</name>
    <name type="synonym">Flexibacter filiformis</name>
    <dbReference type="NCBI Taxonomy" id="104663"/>
    <lineage>
        <taxon>Bacteria</taxon>
        <taxon>Pseudomonadati</taxon>
        <taxon>Bacteroidota</taxon>
        <taxon>Chitinophagia</taxon>
        <taxon>Chitinophagales</taxon>
        <taxon>Chitinophagaceae</taxon>
        <taxon>Chitinophaga</taxon>
    </lineage>
</organism>
<evidence type="ECO:0000313" key="7">
    <source>
        <dbReference type="EMBL" id="UPK70672.1"/>
    </source>
</evidence>
<evidence type="ECO:0000256" key="2">
    <source>
        <dbReference type="ARBA" id="ARBA00022723"/>
    </source>
</evidence>
<dbReference type="InterPro" id="IPR032466">
    <property type="entry name" value="Metal_Hydrolase"/>
</dbReference>
<dbReference type="InterPro" id="IPR003764">
    <property type="entry name" value="GlcNAc_6-P_deAcase"/>
</dbReference>
<dbReference type="Gene3D" id="3.20.20.140">
    <property type="entry name" value="Metal-dependent hydrolases"/>
    <property type="match status" value="1"/>
</dbReference>
<keyword evidence="3 5" id="KW-0378">Hydrolase</keyword>
<evidence type="ECO:0000256" key="1">
    <source>
        <dbReference type="ARBA" id="ARBA00010716"/>
    </source>
</evidence>
<dbReference type="RefSeq" id="WP_247812847.1">
    <property type="nucleotide sequence ID" value="NZ_CP095855.1"/>
</dbReference>
<evidence type="ECO:0000256" key="5">
    <source>
        <dbReference type="PIRNR" id="PIRNR038994"/>
    </source>
</evidence>
<sequence>MLRAYINTRIFTGDLWLDGYAVVTDEGRIQQVLPQAQIPTDAELTDLKGAILAPAFIDLQIYGGNGKLFPFTPDSATLKATYEYCSAGGAAFFLPTIPTHSPEVIRKSIEAVRQYWQEGGKGVLGLHLEGPFINPEKKGAHLSRYIKQPTAADIDELLAVGKGIIKMMTLAPECCDPALVKQLQDAGVVVSAGHSNADYATAYKSFDDGITTTTHLFNAMSPLQSRAPGMVGAIYDHPAVHASIVADGIHVDFNAVRISKKVMGERLFLITDAVVACAEGDYIYVEEPDRYVNAQGVLAGSRLTMHKAVKNCITKVGILPEEALRMASTYPAIVAGVSHELGKIAPGYLDTMVVLDTDWELKHLIGLS</sequence>
<evidence type="ECO:0000313" key="8">
    <source>
        <dbReference type="Proteomes" id="UP000830198"/>
    </source>
</evidence>
<dbReference type="GO" id="GO:0008448">
    <property type="term" value="F:N-acetylglucosamine-6-phosphate deacetylase activity"/>
    <property type="evidence" value="ECO:0007669"/>
    <property type="project" value="UniProtKB-EC"/>
</dbReference>
<dbReference type="NCBIfam" id="TIGR00221">
    <property type="entry name" value="nagA"/>
    <property type="match status" value="1"/>
</dbReference>
<gene>
    <name evidence="7" type="primary">nagA</name>
    <name evidence="7" type="ORF">MYF79_05095</name>
</gene>
<dbReference type="EMBL" id="CP095855">
    <property type="protein sequence ID" value="UPK70672.1"/>
    <property type="molecule type" value="Genomic_DNA"/>
</dbReference>
<keyword evidence="8" id="KW-1185">Reference proteome</keyword>
<dbReference type="EC" id="3.5.1.25" evidence="7"/>
<proteinExistence type="inferred from homology"/>
<dbReference type="InterPro" id="IPR006680">
    <property type="entry name" value="Amidohydro-rel"/>
</dbReference>
<dbReference type="PANTHER" id="PTHR11113:SF14">
    <property type="entry name" value="N-ACETYLGLUCOSAMINE-6-PHOSPHATE DEACETYLASE"/>
    <property type="match status" value="1"/>
</dbReference>
<dbReference type="InterPro" id="IPR011059">
    <property type="entry name" value="Metal-dep_hydrolase_composite"/>
</dbReference>
<accession>A0ABY4I3J3</accession>
<name>A0ABY4I3J3_CHIFI</name>
<dbReference type="Pfam" id="PF22643">
    <property type="entry name" value="NagA_N"/>
    <property type="match status" value="1"/>
</dbReference>